<dbReference type="InterPro" id="IPR023885">
    <property type="entry name" value="4Fe4S-binding_SPASM_dom"/>
</dbReference>
<dbReference type="PANTHER" id="PTHR43273">
    <property type="entry name" value="ANAEROBIC SULFATASE-MATURATING ENZYME HOMOLOG ASLB-RELATED"/>
    <property type="match status" value="1"/>
</dbReference>
<dbReference type="NCBIfam" id="TIGR03942">
    <property type="entry name" value="sulfatase_rSAM"/>
    <property type="match status" value="1"/>
</dbReference>
<keyword evidence="4" id="KW-0479">Metal-binding</keyword>
<protein>
    <submittedName>
        <fullName evidence="9">Anaerobic sulfatase maturase</fullName>
    </submittedName>
</protein>
<dbReference type="PANTHER" id="PTHR43273:SF3">
    <property type="entry name" value="ANAEROBIC SULFATASE-MATURATING ENZYME HOMOLOG ASLB-RELATED"/>
    <property type="match status" value="1"/>
</dbReference>
<sequence length="420" mass="48025">MQPFKVNLHNGKASKRFHVMSKPIGAACNIDCTYCYYLSKQDLLDYKKGCSPQMPFDELEAYIKQYIQQQNTPEIIFTWQGGEPTMLGLDYFKEIVRLQKKYAPKNVVISNDLQTNGTLLTDAWCYFLAKHNFLVGLSIDGPEMYHNAYRKNRAGRGTFKQVMAGIALLHKHKVNFATLTCINNLTSKNPLEIYRFLRDEVRSPQIQFIPIAEPETFRETAPHHWKKEDMPMLGSKQAQPGEPGSVVTAWSVSGEDWGKFLCGVFDEWIKRDIGKVNVQYFEACVETWMGRTNPLCTLGSLCGKGLAMEANGDVFACDHYVYPEYKIGNVHQKPLDQMAFSAQQQAFGFAKSRSLTKQCQSCDYKFACFGECPKNRFVRSYDGEMGHNYLCQGWHMFFKHIDTSMCQIVSAMGYQVRKSV</sequence>
<dbReference type="SUPFAM" id="SSF102114">
    <property type="entry name" value="Radical SAM enzymes"/>
    <property type="match status" value="1"/>
</dbReference>
<evidence type="ECO:0000259" key="8">
    <source>
        <dbReference type="PROSITE" id="PS51918"/>
    </source>
</evidence>
<evidence type="ECO:0000256" key="3">
    <source>
        <dbReference type="ARBA" id="ARBA00022691"/>
    </source>
</evidence>
<dbReference type="CDD" id="cd01335">
    <property type="entry name" value="Radical_SAM"/>
    <property type="match status" value="1"/>
</dbReference>
<dbReference type="InterPro" id="IPR058240">
    <property type="entry name" value="rSAM_sf"/>
</dbReference>
<evidence type="ECO:0000256" key="7">
    <source>
        <dbReference type="ARBA" id="ARBA00023601"/>
    </source>
</evidence>
<dbReference type="Gene3D" id="3.20.20.70">
    <property type="entry name" value="Aldolase class I"/>
    <property type="match status" value="1"/>
</dbReference>
<comment type="similarity">
    <text evidence="7">Belongs to the radical SAM superfamily. Anaerobic sulfatase-maturating enzyme family.</text>
</comment>
<keyword evidence="10" id="KW-1185">Reference proteome</keyword>
<dbReference type="InterPro" id="IPR047207">
    <property type="entry name" value="SPASM_anSME"/>
</dbReference>
<reference evidence="9 10" key="1">
    <citation type="submission" date="2023-10" db="EMBL/GenBank/DDBJ databases">
        <title>Complete genome sequence of Shewanella sp. DAU334.</title>
        <authorList>
            <person name="Lee Y.-S."/>
            <person name="Jeong H.-R."/>
            <person name="Hwang E.-J."/>
            <person name="Choi Y.-L."/>
            <person name="Kim G.-D."/>
        </authorList>
    </citation>
    <scope>NUCLEOTIDE SEQUENCE [LARGE SCALE GENOMIC DNA]</scope>
    <source>
        <strain evidence="9 10">DAU334</strain>
    </source>
</reference>
<dbReference type="EMBL" id="CP136522">
    <property type="protein sequence ID" value="WOT06709.1"/>
    <property type="molecule type" value="Genomic_DNA"/>
</dbReference>
<evidence type="ECO:0000256" key="5">
    <source>
        <dbReference type="ARBA" id="ARBA00023004"/>
    </source>
</evidence>
<dbReference type="SFLD" id="SFLDG01386">
    <property type="entry name" value="main_SPASM_domain-containing"/>
    <property type="match status" value="1"/>
</dbReference>
<dbReference type="InterPro" id="IPR034491">
    <property type="entry name" value="Anaerob_Ser_sulfatase-maturase"/>
</dbReference>
<dbReference type="SFLD" id="SFLDG01072">
    <property type="entry name" value="dehydrogenase_like"/>
    <property type="match status" value="1"/>
</dbReference>
<dbReference type="RefSeq" id="WP_310470982.1">
    <property type="nucleotide sequence ID" value="NZ_CP136522.1"/>
</dbReference>
<keyword evidence="2" id="KW-0004">4Fe-4S</keyword>
<keyword evidence="6" id="KW-0411">Iron-sulfur</keyword>
<comment type="cofactor">
    <cofactor evidence="1">
        <name>[4Fe-4S] cluster</name>
        <dbReference type="ChEBI" id="CHEBI:49883"/>
    </cofactor>
</comment>
<dbReference type="Pfam" id="PF13186">
    <property type="entry name" value="SPASM"/>
    <property type="match status" value="1"/>
</dbReference>
<evidence type="ECO:0000313" key="9">
    <source>
        <dbReference type="EMBL" id="WOT06709.1"/>
    </source>
</evidence>
<dbReference type="InterPro" id="IPR007197">
    <property type="entry name" value="rSAM"/>
</dbReference>
<evidence type="ECO:0000256" key="2">
    <source>
        <dbReference type="ARBA" id="ARBA00022485"/>
    </source>
</evidence>
<dbReference type="PROSITE" id="PS51918">
    <property type="entry name" value="RADICAL_SAM"/>
    <property type="match status" value="1"/>
</dbReference>
<dbReference type="Proteomes" id="UP001529491">
    <property type="component" value="Chromosome"/>
</dbReference>
<gene>
    <name evidence="9" type="ORF">RGE70_08155</name>
</gene>
<keyword evidence="3" id="KW-0949">S-adenosyl-L-methionine</keyword>
<dbReference type="SFLD" id="SFLDG01067">
    <property type="entry name" value="SPASM/twitch_domain_containing"/>
    <property type="match status" value="1"/>
</dbReference>
<dbReference type="InterPro" id="IPR023867">
    <property type="entry name" value="Sulphatase_maturase_rSAM"/>
</dbReference>
<dbReference type="Pfam" id="PF04055">
    <property type="entry name" value="Radical_SAM"/>
    <property type="match status" value="1"/>
</dbReference>
<evidence type="ECO:0000256" key="4">
    <source>
        <dbReference type="ARBA" id="ARBA00022723"/>
    </source>
</evidence>
<dbReference type="CDD" id="cd21120">
    <property type="entry name" value="SPASM_anSME"/>
    <property type="match status" value="1"/>
</dbReference>
<dbReference type="SFLD" id="SFLDS00029">
    <property type="entry name" value="Radical_SAM"/>
    <property type="match status" value="1"/>
</dbReference>
<proteinExistence type="inferred from homology"/>
<evidence type="ECO:0000313" key="10">
    <source>
        <dbReference type="Proteomes" id="UP001529491"/>
    </source>
</evidence>
<accession>A0ABZ0K2F1</accession>
<evidence type="ECO:0000256" key="1">
    <source>
        <dbReference type="ARBA" id="ARBA00001966"/>
    </source>
</evidence>
<dbReference type="NCBIfam" id="TIGR04085">
    <property type="entry name" value="rSAM_more_4Fe4S"/>
    <property type="match status" value="1"/>
</dbReference>
<keyword evidence="5" id="KW-0408">Iron</keyword>
<feature type="domain" description="Radical SAM core" evidence="8">
    <location>
        <begin position="11"/>
        <end position="242"/>
    </location>
</feature>
<dbReference type="SFLD" id="SFLDG01384">
    <property type="entry name" value="thioether_bond_formation_requi"/>
    <property type="match status" value="1"/>
</dbReference>
<dbReference type="InterPro" id="IPR013785">
    <property type="entry name" value="Aldolase_TIM"/>
</dbReference>
<dbReference type="SFLD" id="SFLDF00285">
    <property type="entry name" value="anaerobic_Ser-type_sulfatase-m"/>
    <property type="match status" value="1"/>
</dbReference>
<name>A0ABZ0K2F1_9GAMM</name>
<organism evidence="9 10">
    <name type="scientific">Shewanella youngdeokensis</name>
    <dbReference type="NCBI Taxonomy" id="2999068"/>
    <lineage>
        <taxon>Bacteria</taxon>
        <taxon>Pseudomonadati</taxon>
        <taxon>Pseudomonadota</taxon>
        <taxon>Gammaproteobacteria</taxon>
        <taxon>Alteromonadales</taxon>
        <taxon>Shewanellaceae</taxon>
        <taxon>Shewanella</taxon>
    </lineage>
</organism>
<evidence type="ECO:0000256" key="6">
    <source>
        <dbReference type="ARBA" id="ARBA00023014"/>
    </source>
</evidence>